<accession>A0A0C3E4G1</accession>
<sequence length="427" mass="47709">MGRVSFHPTIGTHPVVCNGPWKQQATPIALPTQRHGAKNPYSFNNNLGNPISRKTILNTAQSTSTPHPHKRQKIDPHHTSLTTSHYFSAGNSSRKNSLSTRGVALSYDSEPEIQVLSTPTSSRKRQQRHSVPNDAEIMVLEDFSEDIGELVVRTEVDKSGQLSRKRTKDQQQEVLNRPVSPSESDDEIESFTSELPLMPGLKSPAIPPGIVEHRRRNFETSGVSASSQPNHLRGVPTLNLVDLSKHSTIASRMKRRDQIVDPALSSSGLTDSRRKRNAKVSLPLEVWYLGHVEFSREDSDSPQKLEYEARNTMLGIVTGQPPRRFAFKLDRDVESVKVTNDSGAPLRENVVIQFATTKPHNASSLKPLESEFKGRFQAGGSRHLGSLTLVFSTDKSLGWNATMYQEFVTSLGRVCEHREVLRREVRF</sequence>
<name>A0A0C3E4G1_9AGAM</name>
<dbReference type="STRING" id="1036808.A0A0C3E4G1"/>
<feature type="compositionally biased region" description="Polar residues" evidence="1">
    <location>
        <begin position="79"/>
        <end position="100"/>
    </location>
</feature>
<evidence type="ECO:0000313" key="3">
    <source>
        <dbReference type="Proteomes" id="UP000053989"/>
    </source>
</evidence>
<keyword evidence="3" id="KW-1185">Reference proteome</keyword>
<reference evidence="3" key="2">
    <citation type="submission" date="2015-01" db="EMBL/GenBank/DDBJ databases">
        <title>Evolutionary Origins and Diversification of the Mycorrhizal Mutualists.</title>
        <authorList>
            <consortium name="DOE Joint Genome Institute"/>
            <consortium name="Mycorrhizal Genomics Consortium"/>
            <person name="Kohler A."/>
            <person name="Kuo A."/>
            <person name="Nagy L.G."/>
            <person name="Floudas D."/>
            <person name="Copeland A."/>
            <person name="Barry K.W."/>
            <person name="Cichocki N."/>
            <person name="Veneault-Fourrey C."/>
            <person name="LaButti K."/>
            <person name="Lindquist E.A."/>
            <person name="Lipzen A."/>
            <person name="Lundell T."/>
            <person name="Morin E."/>
            <person name="Murat C."/>
            <person name="Riley R."/>
            <person name="Ohm R."/>
            <person name="Sun H."/>
            <person name="Tunlid A."/>
            <person name="Henrissat B."/>
            <person name="Grigoriev I.V."/>
            <person name="Hibbett D.S."/>
            <person name="Martin F."/>
        </authorList>
    </citation>
    <scope>NUCLEOTIDE SEQUENCE [LARGE SCALE GENOMIC DNA]</scope>
    <source>
        <strain evidence="3">Foug A</strain>
    </source>
</reference>
<feature type="region of interest" description="Disordered" evidence="1">
    <location>
        <begin position="61"/>
        <end position="101"/>
    </location>
</feature>
<organism evidence="2 3">
    <name type="scientific">Scleroderma citrinum Foug A</name>
    <dbReference type="NCBI Taxonomy" id="1036808"/>
    <lineage>
        <taxon>Eukaryota</taxon>
        <taxon>Fungi</taxon>
        <taxon>Dikarya</taxon>
        <taxon>Basidiomycota</taxon>
        <taxon>Agaricomycotina</taxon>
        <taxon>Agaricomycetes</taxon>
        <taxon>Agaricomycetidae</taxon>
        <taxon>Boletales</taxon>
        <taxon>Sclerodermatineae</taxon>
        <taxon>Sclerodermataceae</taxon>
        <taxon>Scleroderma</taxon>
    </lineage>
</organism>
<evidence type="ECO:0000313" key="2">
    <source>
        <dbReference type="EMBL" id="KIM63349.1"/>
    </source>
</evidence>
<dbReference type="OrthoDB" id="442460at2759"/>
<feature type="region of interest" description="Disordered" evidence="1">
    <location>
        <begin position="114"/>
        <end position="133"/>
    </location>
</feature>
<dbReference type="Proteomes" id="UP000053989">
    <property type="component" value="Unassembled WGS sequence"/>
</dbReference>
<dbReference type="InParanoid" id="A0A0C3E4G1"/>
<feature type="region of interest" description="Disordered" evidence="1">
    <location>
        <begin position="157"/>
        <end position="189"/>
    </location>
</feature>
<evidence type="ECO:0000256" key="1">
    <source>
        <dbReference type="SAM" id="MobiDB-lite"/>
    </source>
</evidence>
<gene>
    <name evidence="2" type="ORF">SCLCIDRAFT_754405</name>
</gene>
<reference evidence="2 3" key="1">
    <citation type="submission" date="2014-04" db="EMBL/GenBank/DDBJ databases">
        <authorList>
            <consortium name="DOE Joint Genome Institute"/>
            <person name="Kuo A."/>
            <person name="Kohler A."/>
            <person name="Nagy L.G."/>
            <person name="Floudas D."/>
            <person name="Copeland A."/>
            <person name="Barry K.W."/>
            <person name="Cichocki N."/>
            <person name="Veneault-Fourrey C."/>
            <person name="LaButti K."/>
            <person name="Lindquist E.A."/>
            <person name="Lipzen A."/>
            <person name="Lundell T."/>
            <person name="Morin E."/>
            <person name="Murat C."/>
            <person name="Sun H."/>
            <person name="Tunlid A."/>
            <person name="Henrissat B."/>
            <person name="Grigoriev I.V."/>
            <person name="Hibbett D.S."/>
            <person name="Martin F."/>
            <person name="Nordberg H.P."/>
            <person name="Cantor M.N."/>
            <person name="Hua S.X."/>
        </authorList>
    </citation>
    <scope>NUCLEOTIDE SEQUENCE [LARGE SCALE GENOMIC DNA]</scope>
    <source>
        <strain evidence="2 3">Foug A</strain>
    </source>
</reference>
<dbReference type="AlphaFoldDB" id="A0A0C3E4G1"/>
<protein>
    <submittedName>
        <fullName evidence="2">Uncharacterized protein</fullName>
    </submittedName>
</protein>
<feature type="region of interest" description="Disordered" evidence="1">
    <location>
        <begin position="1"/>
        <end position="20"/>
    </location>
</feature>
<dbReference type="EMBL" id="KN822035">
    <property type="protein sequence ID" value="KIM63349.1"/>
    <property type="molecule type" value="Genomic_DNA"/>
</dbReference>
<proteinExistence type="predicted"/>
<dbReference type="HOGENOM" id="CLU_642759_0_0_1"/>